<feature type="chain" id="PRO_5046268912" description="Lipoprotein" evidence="1">
    <location>
        <begin position="21"/>
        <end position="130"/>
    </location>
</feature>
<accession>A0ABS6VU92</accession>
<reference evidence="2" key="1">
    <citation type="submission" date="2021-07" db="EMBL/GenBank/DDBJ databases">
        <title>Zhongshania sp. CAU 1632 isolated from seawater.</title>
        <authorList>
            <person name="Kim W."/>
        </authorList>
    </citation>
    <scope>NUCLEOTIDE SEQUENCE</scope>
    <source>
        <strain evidence="2">CAU 1632</strain>
    </source>
</reference>
<dbReference type="PROSITE" id="PS51257">
    <property type="entry name" value="PROKAR_LIPOPROTEIN"/>
    <property type="match status" value="1"/>
</dbReference>
<evidence type="ECO:0000256" key="1">
    <source>
        <dbReference type="SAM" id="SignalP"/>
    </source>
</evidence>
<evidence type="ECO:0000313" key="3">
    <source>
        <dbReference type="Proteomes" id="UP001166291"/>
    </source>
</evidence>
<evidence type="ECO:0008006" key="4">
    <source>
        <dbReference type="Google" id="ProtNLM"/>
    </source>
</evidence>
<dbReference type="RefSeq" id="WP_219044114.1">
    <property type="nucleotide sequence ID" value="NZ_JAHWDQ010000003.1"/>
</dbReference>
<name>A0ABS6VU92_9GAMM</name>
<dbReference type="EMBL" id="JAHWDQ010000003">
    <property type="protein sequence ID" value="MBW2941893.1"/>
    <property type="molecule type" value="Genomic_DNA"/>
</dbReference>
<dbReference type="Pfam" id="PF20101">
    <property type="entry name" value="DUF6491"/>
    <property type="match status" value="1"/>
</dbReference>
<feature type="signal peptide" evidence="1">
    <location>
        <begin position="1"/>
        <end position="20"/>
    </location>
</feature>
<sequence>MNITSLKVGLTIFLSFSLLACGGVKDEQMGLDERIAEYGYRPGENIDQIQAYRISDWTYLDDHHLMFSNGLSDHYLISLKNACSELRSSETLAFKTRTSTLTKFDVVIVPQSGVNKRCSIESISRLTPTD</sequence>
<protein>
    <recommendedName>
        <fullName evidence="4">Lipoprotein</fullName>
    </recommendedName>
</protein>
<proteinExistence type="predicted"/>
<organism evidence="2 3">
    <name type="scientific">Zhongshania aquimaris</name>
    <dbReference type="NCBI Taxonomy" id="2857107"/>
    <lineage>
        <taxon>Bacteria</taxon>
        <taxon>Pseudomonadati</taxon>
        <taxon>Pseudomonadota</taxon>
        <taxon>Gammaproteobacteria</taxon>
        <taxon>Cellvibrionales</taxon>
        <taxon>Spongiibacteraceae</taxon>
        <taxon>Zhongshania</taxon>
    </lineage>
</organism>
<dbReference type="InterPro" id="IPR045500">
    <property type="entry name" value="DUF6491"/>
</dbReference>
<dbReference type="Proteomes" id="UP001166291">
    <property type="component" value="Unassembled WGS sequence"/>
</dbReference>
<evidence type="ECO:0000313" key="2">
    <source>
        <dbReference type="EMBL" id="MBW2941893.1"/>
    </source>
</evidence>
<gene>
    <name evidence="2" type="ORF">KXJ70_13935</name>
</gene>
<keyword evidence="1" id="KW-0732">Signal</keyword>
<comment type="caution">
    <text evidence="2">The sequence shown here is derived from an EMBL/GenBank/DDBJ whole genome shotgun (WGS) entry which is preliminary data.</text>
</comment>
<keyword evidence="3" id="KW-1185">Reference proteome</keyword>